<keyword evidence="1" id="KW-1133">Transmembrane helix</keyword>
<evidence type="ECO:0000256" key="1">
    <source>
        <dbReference type="SAM" id="Phobius"/>
    </source>
</evidence>
<dbReference type="Proteomes" id="UP000058925">
    <property type="component" value="Chromosome"/>
</dbReference>
<reference evidence="3" key="1">
    <citation type="submission" date="2015-10" db="EMBL/GenBank/DDBJ databases">
        <title>Niche specialization of a soil ammonia-oxidizing archaeon, Candidatus Nitrosocosmicus oleophilus.</title>
        <authorList>
            <person name="Jung M.-Y."/>
            <person name="Rhee S.-K."/>
        </authorList>
    </citation>
    <scope>NUCLEOTIDE SEQUENCE [LARGE SCALE GENOMIC DNA]</scope>
    <source>
        <strain evidence="3">MY3</strain>
    </source>
</reference>
<evidence type="ECO:0000313" key="3">
    <source>
        <dbReference type="Proteomes" id="UP000058925"/>
    </source>
</evidence>
<gene>
    <name evidence="2" type="ORF">NMY3_00162</name>
</gene>
<keyword evidence="1" id="KW-0812">Transmembrane</keyword>
<dbReference type="AlphaFoldDB" id="A0A654LV27"/>
<accession>A0A654LV27</accession>
<feature type="transmembrane region" description="Helical" evidence="1">
    <location>
        <begin position="74"/>
        <end position="94"/>
    </location>
</feature>
<sequence length="95" mass="10667">MDVWMGTINALINLVNLGLLGALVFTFAKIYRNSRANFTLGLIFFCSLLMINSIISVYSYIIMSMLFSDVLVPYLLTISIAEMAGFIIFLKITLE</sequence>
<proteinExistence type="predicted"/>
<feature type="transmembrane region" description="Helical" evidence="1">
    <location>
        <begin position="40"/>
        <end position="62"/>
    </location>
</feature>
<protein>
    <submittedName>
        <fullName evidence="2">Uncharacterized protein</fullName>
    </submittedName>
</protein>
<organism evidence="2 3">
    <name type="scientific">Candidatus Nitrosocosmicus oleophilus</name>
    <dbReference type="NCBI Taxonomy" id="1353260"/>
    <lineage>
        <taxon>Archaea</taxon>
        <taxon>Nitrososphaerota</taxon>
        <taxon>Nitrososphaeria</taxon>
        <taxon>Nitrososphaerales</taxon>
        <taxon>Nitrososphaeraceae</taxon>
        <taxon>Candidatus Nitrosocosmicus</taxon>
    </lineage>
</organism>
<dbReference type="InterPro" id="IPR058349">
    <property type="entry name" value="DUF8036"/>
</dbReference>
<dbReference type="KEGG" id="taa:NMY3_00162"/>
<name>A0A654LV27_9ARCH</name>
<dbReference type="EMBL" id="CP012850">
    <property type="protein sequence ID" value="ALI34376.1"/>
    <property type="molecule type" value="Genomic_DNA"/>
</dbReference>
<evidence type="ECO:0000313" key="2">
    <source>
        <dbReference type="EMBL" id="ALI34376.1"/>
    </source>
</evidence>
<dbReference type="Pfam" id="PF26119">
    <property type="entry name" value="DUF8036"/>
    <property type="match status" value="1"/>
</dbReference>
<feature type="transmembrane region" description="Helical" evidence="1">
    <location>
        <begin position="6"/>
        <end position="28"/>
    </location>
</feature>
<keyword evidence="3" id="KW-1185">Reference proteome</keyword>
<keyword evidence="1" id="KW-0472">Membrane</keyword>